<dbReference type="OrthoDB" id="6077938at2"/>
<evidence type="ECO:0000313" key="3">
    <source>
        <dbReference type="Proteomes" id="UP000006764"/>
    </source>
</evidence>
<name>A0A0B4XKD8_9GAMM</name>
<dbReference type="HOGENOM" id="CLU_1773470_0_0_6"/>
<feature type="chain" id="PRO_5002097644" description="Secreted protein" evidence="1">
    <location>
        <begin position="19"/>
        <end position="146"/>
    </location>
</feature>
<reference evidence="2 3" key="1">
    <citation type="journal article" date="2012" name="J. Bacteriol.">
        <title>Genome sequence of an alkane-degrading bacterium, Alcanivorax pacificus type strain W11-5, isolated from deep sea sediment.</title>
        <authorList>
            <person name="Lai Q."/>
            <person name="Shao Z."/>
        </authorList>
    </citation>
    <scope>NUCLEOTIDE SEQUENCE [LARGE SCALE GENOMIC DNA]</scope>
    <source>
        <strain evidence="2 3">W11-5</strain>
    </source>
</reference>
<dbReference type="Proteomes" id="UP000006764">
    <property type="component" value="Chromosome"/>
</dbReference>
<feature type="signal peptide" evidence="1">
    <location>
        <begin position="1"/>
        <end position="18"/>
    </location>
</feature>
<evidence type="ECO:0000256" key="1">
    <source>
        <dbReference type="SAM" id="SignalP"/>
    </source>
</evidence>
<accession>A0A0B4XKD8</accession>
<evidence type="ECO:0000313" key="2">
    <source>
        <dbReference type="EMBL" id="AJD47551.1"/>
    </source>
</evidence>
<dbReference type="STRING" id="391936.S7S_05665"/>
<protein>
    <recommendedName>
        <fullName evidence="4">Secreted protein</fullName>
    </recommendedName>
</protein>
<dbReference type="EMBL" id="CP004387">
    <property type="protein sequence ID" value="AJD47551.1"/>
    <property type="molecule type" value="Genomic_DNA"/>
</dbReference>
<proteinExistence type="predicted"/>
<sequence>MLRILLTCLLLCPAFTWAEEEGSFFQRFSSAVSDMSRKTLYGALCDQFTDAPACYVTPSGKKVWELDEPERSRWLAIAQSSGAGGTPAAGVAVEATGDSPIAAAPRALTEEEWATIREQEAALFCDFWRQQGDSERTREQVARYCQ</sequence>
<keyword evidence="3" id="KW-1185">Reference proteome</keyword>
<dbReference type="AlphaFoldDB" id="A0A0B4XKD8"/>
<evidence type="ECO:0008006" key="4">
    <source>
        <dbReference type="Google" id="ProtNLM"/>
    </source>
</evidence>
<gene>
    <name evidence="2" type="ORF">S7S_05665</name>
</gene>
<keyword evidence="1" id="KW-0732">Signal</keyword>
<dbReference type="KEGG" id="apac:S7S_05665"/>
<dbReference type="RefSeq" id="WP_008737850.1">
    <property type="nucleotide sequence ID" value="NZ_CP004387.1"/>
</dbReference>
<organism evidence="2 3">
    <name type="scientific">Isoalcanivorax pacificus W11-5</name>
    <dbReference type="NCBI Taxonomy" id="391936"/>
    <lineage>
        <taxon>Bacteria</taxon>
        <taxon>Pseudomonadati</taxon>
        <taxon>Pseudomonadota</taxon>
        <taxon>Gammaproteobacteria</taxon>
        <taxon>Oceanospirillales</taxon>
        <taxon>Alcanivoracaceae</taxon>
        <taxon>Isoalcanivorax</taxon>
    </lineage>
</organism>